<evidence type="ECO:0000313" key="2">
    <source>
        <dbReference type="EMBL" id="TFY96442.1"/>
    </source>
</evidence>
<keyword evidence="1" id="KW-0472">Membrane</keyword>
<feature type="transmembrane region" description="Helical" evidence="1">
    <location>
        <begin position="63"/>
        <end position="84"/>
    </location>
</feature>
<gene>
    <name evidence="2" type="ORF">EZ242_20660</name>
</gene>
<feature type="transmembrane region" description="Helical" evidence="1">
    <location>
        <begin position="104"/>
        <end position="127"/>
    </location>
</feature>
<keyword evidence="3" id="KW-1185">Reference proteome</keyword>
<comment type="caution">
    <text evidence="2">The sequence shown here is derived from an EMBL/GenBank/DDBJ whole genome shotgun (WGS) entry which is preliminary data.</text>
</comment>
<accession>A0A4Z0BBE1</accession>
<evidence type="ECO:0000313" key="3">
    <source>
        <dbReference type="Proteomes" id="UP000297564"/>
    </source>
</evidence>
<keyword evidence="1" id="KW-1133">Transmembrane helix</keyword>
<feature type="transmembrane region" description="Helical" evidence="1">
    <location>
        <begin position="147"/>
        <end position="170"/>
    </location>
</feature>
<organism evidence="2 3">
    <name type="scientific">Ramlibacter rhizophilus</name>
    <dbReference type="NCBI Taxonomy" id="1781167"/>
    <lineage>
        <taxon>Bacteria</taxon>
        <taxon>Pseudomonadati</taxon>
        <taxon>Pseudomonadota</taxon>
        <taxon>Betaproteobacteria</taxon>
        <taxon>Burkholderiales</taxon>
        <taxon>Comamonadaceae</taxon>
        <taxon>Ramlibacter</taxon>
    </lineage>
</organism>
<sequence length="190" mass="20829">MSGSTYKEPSLAKTYLGHAVGTALIGALLPNGDRLGWLHSWMWPIVEWIPNAGRLTNRASDPIFAQTFVGMSALVAIACLLLYIQALRRWGGCTRSFERSSRRFLCLAYIYALVGLLIALAWSLPIVDPVSKGRAYFILQLASSGTIGVVTAINQILIGAPMLFLQLLLVAHLCTRVVNRTHALHVREAL</sequence>
<dbReference type="RefSeq" id="WP_135287087.1">
    <property type="nucleotide sequence ID" value="NZ_SMLL01000009.1"/>
</dbReference>
<name>A0A4Z0BBE1_9BURK</name>
<dbReference type="EMBL" id="SMLL01000009">
    <property type="protein sequence ID" value="TFY96442.1"/>
    <property type="molecule type" value="Genomic_DNA"/>
</dbReference>
<keyword evidence="1" id="KW-0812">Transmembrane</keyword>
<protein>
    <submittedName>
        <fullName evidence="2">Uncharacterized protein</fullName>
    </submittedName>
</protein>
<evidence type="ECO:0000256" key="1">
    <source>
        <dbReference type="SAM" id="Phobius"/>
    </source>
</evidence>
<dbReference type="Proteomes" id="UP000297564">
    <property type="component" value="Unassembled WGS sequence"/>
</dbReference>
<dbReference type="AlphaFoldDB" id="A0A4Z0BBE1"/>
<reference evidence="2 3" key="1">
    <citation type="submission" date="2019-03" db="EMBL/GenBank/DDBJ databases">
        <title>Ramlibacter rhizophilus CCTCC AB2015357, whole genome shotgun sequence.</title>
        <authorList>
            <person name="Zhang X."/>
            <person name="Feng G."/>
            <person name="Zhu H."/>
        </authorList>
    </citation>
    <scope>NUCLEOTIDE SEQUENCE [LARGE SCALE GENOMIC DNA]</scope>
    <source>
        <strain evidence="2 3">CCTCC AB2015357</strain>
    </source>
</reference>
<proteinExistence type="predicted"/>